<organism evidence="1 2">
    <name type="scientific">Pseudanabaena yagii GIHE-NHR1</name>
    <dbReference type="NCBI Taxonomy" id="2722753"/>
    <lineage>
        <taxon>Bacteria</taxon>
        <taxon>Bacillati</taxon>
        <taxon>Cyanobacteriota</taxon>
        <taxon>Cyanophyceae</taxon>
        <taxon>Pseudanabaenales</taxon>
        <taxon>Pseudanabaenaceae</taxon>
        <taxon>Pseudanabaena</taxon>
        <taxon>Pseudanabaena yagii</taxon>
    </lineage>
</organism>
<dbReference type="Proteomes" id="UP000738376">
    <property type="component" value="Unassembled WGS sequence"/>
</dbReference>
<gene>
    <name evidence="1" type="ORF">HC246_15175</name>
</gene>
<reference evidence="1 2" key="1">
    <citation type="submission" date="2020-03" db="EMBL/GenBank/DDBJ databases">
        <title>Draft Genome Sequence of 2-Methylisoborneol Producing Pseudanabaena yagii Strain GIHE-NHR1 Isolated from North Han River in South Korea.</title>
        <authorList>
            <person name="Jeong J."/>
        </authorList>
    </citation>
    <scope>NUCLEOTIDE SEQUENCE [LARGE SCALE GENOMIC DNA]</scope>
    <source>
        <strain evidence="1 2">GIHE-NHR1</strain>
    </source>
</reference>
<proteinExistence type="predicted"/>
<keyword evidence="2" id="KW-1185">Reference proteome</keyword>
<evidence type="ECO:0000313" key="2">
    <source>
        <dbReference type="Proteomes" id="UP000738376"/>
    </source>
</evidence>
<comment type="caution">
    <text evidence="1">The sequence shown here is derived from an EMBL/GenBank/DDBJ whole genome shotgun (WGS) entry which is preliminary data.</text>
</comment>
<sequence>MSVHLCFIAAYLTLGDMYYRKSDHTFKMYRSTIDILKALPSSEIVKETDLTAAELILQVE</sequence>
<accession>A0ABX1LVN4</accession>
<dbReference type="EMBL" id="JAAVJL010000001">
    <property type="protein sequence ID" value="NMF59323.1"/>
    <property type="molecule type" value="Genomic_DNA"/>
</dbReference>
<dbReference type="RefSeq" id="WP_169364119.1">
    <property type="nucleotide sequence ID" value="NZ_JAAVJL010000001.1"/>
</dbReference>
<name>A0ABX1LVN4_9CYAN</name>
<evidence type="ECO:0000313" key="1">
    <source>
        <dbReference type="EMBL" id="NMF59323.1"/>
    </source>
</evidence>
<protein>
    <submittedName>
        <fullName evidence="1">Uncharacterized protein</fullName>
    </submittedName>
</protein>